<dbReference type="Pfam" id="PF04892">
    <property type="entry name" value="VanZ"/>
    <property type="match status" value="1"/>
</dbReference>
<gene>
    <name evidence="3" type="ORF">MM50RIKEN_17730</name>
</gene>
<evidence type="ECO:0000256" key="1">
    <source>
        <dbReference type="SAM" id="Phobius"/>
    </source>
</evidence>
<proteinExistence type="predicted"/>
<dbReference type="EMBL" id="AP023418">
    <property type="protein sequence ID" value="BCK82010.1"/>
    <property type="molecule type" value="Genomic_DNA"/>
</dbReference>
<evidence type="ECO:0000259" key="2">
    <source>
        <dbReference type="Pfam" id="PF04892"/>
    </source>
</evidence>
<dbReference type="AlphaFoldDB" id="A0A810Q1Z7"/>
<dbReference type="Proteomes" id="UP000681035">
    <property type="component" value="Chromosome"/>
</dbReference>
<keyword evidence="1" id="KW-0812">Transmembrane</keyword>
<keyword evidence="1" id="KW-1133">Transmembrane helix</keyword>
<keyword evidence="1" id="KW-0472">Membrane</keyword>
<accession>A0A810Q1Z7</accession>
<dbReference type="InterPro" id="IPR006976">
    <property type="entry name" value="VanZ-like"/>
</dbReference>
<feature type="transmembrane region" description="Helical" evidence="1">
    <location>
        <begin position="113"/>
        <end position="131"/>
    </location>
</feature>
<keyword evidence="4" id="KW-1185">Reference proteome</keyword>
<sequence>MKKYQKQLLSLLAGAVLGYLVYYFFLINTLSLFFTTGLLSIVSSALFLLLSIVGCAAIIYLLLEKRVSRWMLVLLSVTYFIALFIILFCRHRVGRIAILDPLVGLSQLGDWEMLMQSLLNLLMFLPMGFFFRNRKPWQVLLGALGISLFIEGMQYLTMRGMFDTLDILLYILGISLGALLFRLLRLKIE</sequence>
<feature type="transmembrane region" description="Helical" evidence="1">
    <location>
        <begin position="167"/>
        <end position="184"/>
    </location>
</feature>
<feature type="transmembrane region" description="Helical" evidence="1">
    <location>
        <begin position="7"/>
        <end position="26"/>
    </location>
</feature>
<feature type="domain" description="VanZ-like" evidence="2">
    <location>
        <begin position="77"/>
        <end position="184"/>
    </location>
</feature>
<protein>
    <recommendedName>
        <fullName evidence="2">VanZ-like domain-containing protein</fullName>
    </recommendedName>
</protein>
<evidence type="ECO:0000313" key="3">
    <source>
        <dbReference type="EMBL" id="BCK82010.1"/>
    </source>
</evidence>
<dbReference type="KEGG" id="vcop:MM50RIKEN_17730"/>
<feature type="transmembrane region" description="Helical" evidence="1">
    <location>
        <begin position="138"/>
        <end position="155"/>
    </location>
</feature>
<name>A0A810Q1Z7_9FIRM</name>
<feature type="transmembrane region" description="Helical" evidence="1">
    <location>
        <begin position="70"/>
        <end position="93"/>
    </location>
</feature>
<feature type="transmembrane region" description="Helical" evidence="1">
    <location>
        <begin position="38"/>
        <end position="63"/>
    </location>
</feature>
<reference evidence="3" key="1">
    <citation type="submission" date="2020-09" db="EMBL/GenBank/DDBJ databases">
        <title>New species isolated from human feces.</title>
        <authorList>
            <person name="Kitahara M."/>
            <person name="Shigeno Y."/>
            <person name="Shime M."/>
            <person name="Matsumoto Y."/>
            <person name="Nakamura S."/>
            <person name="Motooka D."/>
            <person name="Fukuoka S."/>
            <person name="Nishikawa H."/>
            <person name="Benno Y."/>
        </authorList>
    </citation>
    <scope>NUCLEOTIDE SEQUENCE</scope>
    <source>
        <strain evidence="3">MM50</strain>
    </source>
</reference>
<organism evidence="3 4">
    <name type="scientific">Vescimonas coprocola</name>
    <dbReference type="NCBI Taxonomy" id="2714355"/>
    <lineage>
        <taxon>Bacteria</taxon>
        <taxon>Bacillati</taxon>
        <taxon>Bacillota</taxon>
        <taxon>Clostridia</taxon>
        <taxon>Eubacteriales</taxon>
        <taxon>Oscillospiraceae</taxon>
        <taxon>Vescimonas</taxon>
    </lineage>
</organism>
<dbReference type="RefSeq" id="WP_213540633.1">
    <property type="nucleotide sequence ID" value="NZ_AP023418.1"/>
</dbReference>
<evidence type="ECO:0000313" key="4">
    <source>
        <dbReference type="Proteomes" id="UP000681035"/>
    </source>
</evidence>